<evidence type="ECO:0000313" key="3">
    <source>
        <dbReference type="Proteomes" id="UP000054485"/>
    </source>
</evidence>
<sequence>MESGCYASAKRYSTRVGASDTSKPKMNLKMATVTSVLPTSAGYRQAIATRQWSPSAQSR</sequence>
<name>A0A0D0AXA0_9AGAM</name>
<dbReference type="AlphaFoldDB" id="A0A0D0AXA0"/>
<dbReference type="EMBL" id="KN835239">
    <property type="protein sequence ID" value="KIK42434.1"/>
    <property type="molecule type" value="Genomic_DNA"/>
</dbReference>
<evidence type="ECO:0000256" key="1">
    <source>
        <dbReference type="SAM" id="MobiDB-lite"/>
    </source>
</evidence>
<dbReference type="Proteomes" id="UP000054485">
    <property type="component" value="Unassembled WGS sequence"/>
</dbReference>
<reference evidence="2 3" key="1">
    <citation type="submission" date="2014-04" db="EMBL/GenBank/DDBJ databases">
        <authorList>
            <consortium name="DOE Joint Genome Institute"/>
            <person name="Kuo A."/>
            <person name="Ruytinx J."/>
            <person name="Rineau F."/>
            <person name="Colpaert J."/>
            <person name="Kohler A."/>
            <person name="Nagy L.G."/>
            <person name="Floudas D."/>
            <person name="Copeland A."/>
            <person name="Barry K.W."/>
            <person name="Cichocki N."/>
            <person name="Veneault-Fourrey C."/>
            <person name="LaButti K."/>
            <person name="Lindquist E.A."/>
            <person name="Lipzen A."/>
            <person name="Lundell T."/>
            <person name="Morin E."/>
            <person name="Murat C."/>
            <person name="Sun H."/>
            <person name="Tunlid A."/>
            <person name="Henrissat B."/>
            <person name="Grigoriev I.V."/>
            <person name="Hibbett D.S."/>
            <person name="Martin F."/>
            <person name="Nordberg H.P."/>
            <person name="Cantor M.N."/>
            <person name="Hua S.X."/>
        </authorList>
    </citation>
    <scope>NUCLEOTIDE SEQUENCE [LARGE SCALE GENOMIC DNA]</scope>
    <source>
        <strain evidence="2 3">UH-Slu-Lm8-n1</strain>
    </source>
</reference>
<dbReference type="HOGENOM" id="CLU_2962407_0_0_1"/>
<keyword evidence="3" id="KW-1185">Reference proteome</keyword>
<organism evidence="2 3">
    <name type="scientific">Suillus luteus UH-Slu-Lm8-n1</name>
    <dbReference type="NCBI Taxonomy" id="930992"/>
    <lineage>
        <taxon>Eukaryota</taxon>
        <taxon>Fungi</taxon>
        <taxon>Dikarya</taxon>
        <taxon>Basidiomycota</taxon>
        <taxon>Agaricomycotina</taxon>
        <taxon>Agaricomycetes</taxon>
        <taxon>Agaricomycetidae</taxon>
        <taxon>Boletales</taxon>
        <taxon>Suillineae</taxon>
        <taxon>Suillaceae</taxon>
        <taxon>Suillus</taxon>
    </lineage>
</organism>
<dbReference type="InParanoid" id="A0A0D0AXA0"/>
<reference evidence="3" key="2">
    <citation type="submission" date="2015-01" db="EMBL/GenBank/DDBJ databases">
        <title>Evolutionary Origins and Diversification of the Mycorrhizal Mutualists.</title>
        <authorList>
            <consortium name="DOE Joint Genome Institute"/>
            <consortium name="Mycorrhizal Genomics Consortium"/>
            <person name="Kohler A."/>
            <person name="Kuo A."/>
            <person name="Nagy L.G."/>
            <person name="Floudas D."/>
            <person name="Copeland A."/>
            <person name="Barry K.W."/>
            <person name="Cichocki N."/>
            <person name="Veneault-Fourrey C."/>
            <person name="LaButti K."/>
            <person name="Lindquist E.A."/>
            <person name="Lipzen A."/>
            <person name="Lundell T."/>
            <person name="Morin E."/>
            <person name="Murat C."/>
            <person name="Riley R."/>
            <person name="Ohm R."/>
            <person name="Sun H."/>
            <person name="Tunlid A."/>
            <person name="Henrissat B."/>
            <person name="Grigoriev I.V."/>
            <person name="Hibbett D.S."/>
            <person name="Martin F."/>
        </authorList>
    </citation>
    <scope>NUCLEOTIDE SEQUENCE [LARGE SCALE GENOMIC DNA]</scope>
    <source>
        <strain evidence="3">UH-Slu-Lm8-n1</strain>
    </source>
</reference>
<feature type="non-terminal residue" evidence="2">
    <location>
        <position position="1"/>
    </location>
</feature>
<gene>
    <name evidence="2" type="ORF">CY34DRAFT_804944</name>
</gene>
<accession>A0A0D0AXA0</accession>
<protein>
    <submittedName>
        <fullName evidence="2">Uncharacterized protein</fullName>
    </submittedName>
</protein>
<evidence type="ECO:0000313" key="2">
    <source>
        <dbReference type="EMBL" id="KIK42434.1"/>
    </source>
</evidence>
<proteinExistence type="predicted"/>
<feature type="region of interest" description="Disordered" evidence="1">
    <location>
        <begin position="1"/>
        <end position="23"/>
    </location>
</feature>